<evidence type="ECO:0000313" key="2">
    <source>
        <dbReference type="Proteomes" id="UP000030651"/>
    </source>
</evidence>
<accession>W3X7V9</accession>
<reference evidence="2" key="1">
    <citation type="journal article" date="2015" name="BMC Genomics">
        <title>Genomic and transcriptomic analysis of the endophytic fungus Pestalotiopsis fici reveals its lifestyle and high potential for synthesis of natural products.</title>
        <authorList>
            <person name="Wang X."/>
            <person name="Zhang X."/>
            <person name="Liu L."/>
            <person name="Xiang M."/>
            <person name="Wang W."/>
            <person name="Sun X."/>
            <person name="Che Y."/>
            <person name="Guo L."/>
            <person name="Liu G."/>
            <person name="Guo L."/>
            <person name="Wang C."/>
            <person name="Yin W.B."/>
            <person name="Stadler M."/>
            <person name="Zhang X."/>
            <person name="Liu X."/>
        </authorList>
    </citation>
    <scope>NUCLEOTIDE SEQUENCE [LARGE SCALE GENOMIC DNA]</scope>
    <source>
        <strain evidence="2">W106-1 / CGMCC3.15140</strain>
    </source>
</reference>
<dbReference type="KEGG" id="pfy:PFICI_06484"/>
<dbReference type="HOGENOM" id="CLU_2097664_0_0_1"/>
<name>W3X7V9_PESFW</name>
<dbReference type="RefSeq" id="XP_007833256.1">
    <property type="nucleotide sequence ID" value="XM_007835065.1"/>
</dbReference>
<protein>
    <submittedName>
        <fullName evidence="1">Uncharacterized protein</fullName>
    </submittedName>
</protein>
<keyword evidence="2" id="KW-1185">Reference proteome</keyword>
<dbReference type="InParanoid" id="W3X7V9"/>
<gene>
    <name evidence="1" type="ORF">PFICI_06484</name>
</gene>
<evidence type="ECO:0000313" key="1">
    <source>
        <dbReference type="EMBL" id="ETS81482.1"/>
    </source>
</evidence>
<dbReference type="GeneID" id="19271497"/>
<dbReference type="AlphaFoldDB" id="W3X7V9"/>
<sequence>MPAALSKSLSQPAAADKGCRWLSRSTEGAHCDAHHGKPYSHLFIQMMAEISGDDSHQPESQQICCGETYMRAGAQPQTVRTTSPRLQPASSAPQPVITDICYENRTRLGVFSTVYK</sequence>
<proteinExistence type="predicted"/>
<organism evidence="1 2">
    <name type="scientific">Pestalotiopsis fici (strain W106-1 / CGMCC3.15140)</name>
    <dbReference type="NCBI Taxonomy" id="1229662"/>
    <lineage>
        <taxon>Eukaryota</taxon>
        <taxon>Fungi</taxon>
        <taxon>Dikarya</taxon>
        <taxon>Ascomycota</taxon>
        <taxon>Pezizomycotina</taxon>
        <taxon>Sordariomycetes</taxon>
        <taxon>Xylariomycetidae</taxon>
        <taxon>Amphisphaeriales</taxon>
        <taxon>Sporocadaceae</taxon>
        <taxon>Pestalotiopsis</taxon>
    </lineage>
</organism>
<dbReference type="EMBL" id="KI912112">
    <property type="protein sequence ID" value="ETS81482.1"/>
    <property type="molecule type" value="Genomic_DNA"/>
</dbReference>
<dbReference type="Proteomes" id="UP000030651">
    <property type="component" value="Unassembled WGS sequence"/>
</dbReference>